<dbReference type="FunFam" id="3.30.565.10:FF:000006">
    <property type="entry name" value="Sensor histidine kinase WalK"/>
    <property type="match status" value="1"/>
</dbReference>
<dbReference type="SMART" id="SM00387">
    <property type="entry name" value="HATPase_c"/>
    <property type="match status" value="1"/>
</dbReference>
<dbReference type="InterPro" id="IPR011006">
    <property type="entry name" value="CheY-like_superfamily"/>
</dbReference>
<feature type="transmembrane region" description="Helical" evidence="10">
    <location>
        <begin position="205"/>
        <end position="226"/>
    </location>
</feature>
<dbReference type="PROSITE" id="PS01124">
    <property type="entry name" value="HTH_ARAC_FAMILY_2"/>
    <property type="match status" value="1"/>
</dbReference>
<comment type="catalytic activity">
    <reaction evidence="1">
        <text>ATP + protein L-histidine = ADP + protein N-phospho-L-histidine.</text>
        <dbReference type="EC" id="2.7.13.3"/>
    </reaction>
</comment>
<dbReference type="CDD" id="cd00082">
    <property type="entry name" value="HisKA"/>
    <property type="match status" value="1"/>
</dbReference>
<dbReference type="FunFam" id="1.10.287.130:FF:000045">
    <property type="entry name" value="Two-component system sensor histidine kinase/response regulator"/>
    <property type="match status" value="1"/>
</dbReference>
<evidence type="ECO:0000256" key="8">
    <source>
        <dbReference type="ARBA" id="ARBA00023163"/>
    </source>
</evidence>
<dbReference type="EC" id="2.7.13.3" evidence="2"/>
<dbReference type="InterPro" id="IPR018062">
    <property type="entry name" value="HTH_AraC-typ_CS"/>
</dbReference>
<keyword evidence="10" id="KW-1133">Transmembrane helix</keyword>
<evidence type="ECO:0000259" key="13">
    <source>
        <dbReference type="PROSITE" id="PS50110"/>
    </source>
</evidence>
<dbReference type="PANTHER" id="PTHR43547:SF2">
    <property type="entry name" value="HYBRID SIGNAL TRANSDUCTION HISTIDINE KINASE C"/>
    <property type="match status" value="1"/>
</dbReference>
<dbReference type="InterPro" id="IPR018060">
    <property type="entry name" value="HTH_AraC"/>
</dbReference>
<dbReference type="SUPFAM" id="SSF46689">
    <property type="entry name" value="Homeodomain-like"/>
    <property type="match status" value="1"/>
</dbReference>
<reference evidence="14 15" key="1">
    <citation type="submission" date="2017-01" db="EMBL/GenBank/DDBJ databases">
        <title>A new Hymenobacter.</title>
        <authorList>
            <person name="Liang Y."/>
            <person name="Feng F."/>
        </authorList>
    </citation>
    <scope>NUCLEOTIDE SEQUENCE [LARGE SCALE GENOMIC DNA]</scope>
    <source>
        <strain evidence="14">MIMBbqt21</strain>
    </source>
</reference>
<feature type="transmembrane region" description="Helical" evidence="10">
    <location>
        <begin position="321"/>
        <end position="341"/>
    </location>
</feature>
<dbReference type="Pfam" id="PF00072">
    <property type="entry name" value="Response_reg"/>
    <property type="match status" value="1"/>
</dbReference>
<evidence type="ECO:0000259" key="12">
    <source>
        <dbReference type="PROSITE" id="PS50109"/>
    </source>
</evidence>
<dbReference type="SUPFAM" id="SSF47384">
    <property type="entry name" value="Homodimeric domain of signal transducing histidine kinase"/>
    <property type="match status" value="1"/>
</dbReference>
<dbReference type="SUPFAM" id="SSF52172">
    <property type="entry name" value="CheY-like"/>
    <property type="match status" value="1"/>
</dbReference>
<feature type="transmembrane region" description="Helical" evidence="10">
    <location>
        <begin position="266"/>
        <end position="284"/>
    </location>
</feature>
<dbReference type="SMART" id="SM00448">
    <property type="entry name" value="REC"/>
    <property type="match status" value="1"/>
</dbReference>
<feature type="modified residue" description="4-aspartylphosphate" evidence="9">
    <location>
        <position position="768"/>
    </location>
</feature>
<dbReference type="Pfam" id="PF12833">
    <property type="entry name" value="HTH_18"/>
    <property type="match status" value="1"/>
</dbReference>
<comment type="caution">
    <text evidence="14">The sequence shown here is derived from an EMBL/GenBank/DDBJ whole genome shotgun (WGS) entry which is preliminary data.</text>
</comment>
<dbReference type="Gene3D" id="1.10.287.130">
    <property type="match status" value="1"/>
</dbReference>
<keyword evidence="15" id="KW-1185">Reference proteome</keyword>
<evidence type="ECO:0000256" key="4">
    <source>
        <dbReference type="ARBA" id="ARBA00022679"/>
    </source>
</evidence>
<dbReference type="Gene3D" id="1.10.10.60">
    <property type="entry name" value="Homeodomain-like"/>
    <property type="match status" value="1"/>
</dbReference>
<dbReference type="Proteomes" id="UP000194873">
    <property type="component" value="Unassembled WGS sequence"/>
</dbReference>
<name>A0A243W6U4_9BACT</name>
<dbReference type="PROSITE" id="PS50109">
    <property type="entry name" value="HIS_KIN"/>
    <property type="match status" value="1"/>
</dbReference>
<dbReference type="InterPro" id="IPR003661">
    <property type="entry name" value="HisK_dim/P_dom"/>
</dbReference>
<dbReference type="GO" id="GO:0043565">
    <property type="term" value="F:sequence-specific DNA binding"/>
    <property type="evidence" value="ECO:0007669"/>
    <property type="project" value="InterPro"/>
</dbReference>
<dbReference type="SUPFAM" id="SSF55874">
    <property type="entry name" value="ATPase domain of HSP90 chaperone/DNA topoisomerase II/histidine kinase"/>
    <property type="match status" value="1"/>
</dbReference>
<dbReference type="PROSITE" id="PS00041">
    <property type="entry name" value="HTH_ARAC_FAMILY_1"/>
    <property type="match status" value="1"/>
</dbReference>
<evidence type="ECO:0000256" key="7">
    <source>
        <dbReference type="ARBA" id="ARBA00023125"/>
    </source>
</evidence>
<evidence type="ECO:0000256" key="5">
    <source>
        <dbReference type="ARBA" id="ARBA00022777"/>
    </source>
</evidence>
<evidence type="ECO:0000313" key="14">
    <source>
        <dbReference type="EMBL" id="OUJ70300.1"/>
    </source>
</evidence>
<evidence type="ECO:0000256" key="1">
    <source>
        <dbReference type="ARBA" id="ARBA00000085"/>
    </source>
</evidence>
<evidence type="ECO:0000256" key="2">
    <source>
        <dbReference type="ARBA" id="ARBA00012438"/>
    </source>
</evidence>
<dbReference type="Pfam" id="PF02518">
    <property type="entry name" value="HATPase_c"/>
    <property type="match status" value="1"/>
</dbReference>
<feature type="transmembrane region" description="Helical" evidence="10">
    <location>
        <begin position="178"/>
        <end position="198"/>
    </location>
</feature>
<sequence length="970" mass="106229">MNVVPLQVTQVESDTMQRLGRGNSWRYQPGQPPGWASLTTDDHTWPLESAAFSFGEGPPGWRGTGCFRIRFTLDSALVNRPLGLRILQDGGSEVYLDGHWLGGYGKVGASAATTQHERVRFQPLVFMCTTAGPHLLAIRYAKFDPWPPPYGGFSLRVATAERLIAASVAQVRLGDINFIAVTGTAVLALLHFFLYLFYPPRRANLYFSLYMASASATGLLVYLRWVATGMQAHWRAELGFTIGSLLGGMLLLTFVYSVCRITLSRPWLTGVGLAQACLLAAWLMRPEWNLTPVALGLSLVLWLDMFRVIAQAMRQHQPGIWLVALGTFGALLVPFIANGVWRSGPFDVAQQLMLQSCLLLLPICMSVYLAREFAATRRDLEAQLRQVAQLSAQTLAQQAEKHQLISAQNERLEATVQERTEEISQQNHILAAQRDEISVQADRLRVLDQEKTRFFTNITHEFRTPLTLLLGPAAQIAADTQEPATRQQATLMQGNARRLLHLVNQLLDLSRLEAGQQALHATPGDLVGFVRGLVGSFEPLAQQRGIAYLFTAEPAELWGCFDADKLEKVVVNLLSNAFKFTPSVGEIMVRLHAAPSVPGTPTWVELTVHDTGRGIAAAHLPHVFDRFYQADASTTREHEGTGIGLALTKELVELHSGTITLTSELGCGTTAVVRFPLLLAAETAAAIPNEPAGVYAAAAISQLNASAASSAASAALEAPLVLLIEDNSDVRAYVGTILGKEYQLLAAKDGEEGVALAREHLPELVLTDAMMPRLDGYGVCQQLKHDERTSHIPIVLLTAKADLPSKLQGLATGADAYLTKPFDRDELLAQIRNLLYGRRLLQETYRQSLASPPQPGSPTMEQVFLARVRQAVESALDDENLDVETLARELALSRTQLHRKLKALIGQAPGDFIRLVRLQRAHELLVSGAVTVAEAAYQVGYGNPNNFSTSFARHFGYAPSEARQRHVAVK</sequence>
<dbReference type="InterPro" id="IPR001789">
    <property type="entry name" value="Sig_transdc_resp-reg_receiver"/>
</dbReference>
<keyword evidence="3 9" id="KW-0597">Phosphoprotein</keyword>
<feature type="transmembrane region" description="Helical" evidence="10">
    <location>
        <begin position="290"/>
        <end position="309"/>
    </location>
</feature>
<dbReference type="InterPro" id="IPR005467">
    <property type="entry name" value="His_kinase_dom"/>
</dbReference>
<dbReference type="GO" id="GO:0000155">
    <property type="term" value="F:phosphorelay sensor kinase activity"/>
    <property type="evidence" value="ECO:0007669"/>
    <property type="project" value="InterPro"/>
</dbReference>
<evidence type="ECO:0000256" key="6">
    <source>
        <dbReference type="ARBA" id="ARBA00023015"/>
    </source>
</evidence>
<dbReference type="InterPro" id="IPR036097">
    <property type="entry name" value="HisK_dim/P_sf"/>
</dbReference>
<keyword evidence="4" id="KW-0808">Transferase</keyword>
<dbReference type="Pfam" id="PF00512">
    <property type="entry name" value="HisKA"/>
    <property type="match status" value="1"/>
</dbReference>
<keyword evidence="5" id="KW-0418">Kinase</keyword>
<dbReference type="Gene3D" id="3.30.565.10">
    <property type="entry name" value="Histidine kinase-like ATPase, C-terminal domain"/>
    <property type="match status" value="1"/>
</dbReference>
<dbReference type="InterPro" id="IPR008979">
    <property type="entry name" value="Galactose-bd-like_sf"/>
</dbReference>
<proteinExistence type="predicted"/>
<protein>
    <recommendedName>
        <fullName evidence="2">histidine kinase</fullName>
        <ecNumber evidence="2">2.7.13.3</ecNumber>
    </recommendedName>
</protein>
<evidence type="ECO:0000259" key="11">
    <source>
        <dbReference type="PROSITE" id="PS01124"/>
    </source>
</evidence>
<dbReference type="PRINTS" id="PR00344">
    <property type="entry name" value="BCTRLSENSOR"/>
</dbReference>
<evidence type="ECO:0000313" key="15">
    <source>
        <dbReference type="Proteomes" id="UP000194873"/>
    </source>
</evidence>
<keyword evidence="10" id="KW-0472">Membrane</keyword>
<dbReference type="InterPro" id="IPR003594">
    <property type="entry name" value="HATPase_dom"/>
</dbReference>
<keyword evidence="7" id="KW-0238">DNA-binding</keyword>
<dbReference type="PANTHER" id="PTHR43547">
    <property type="entry name" value="TWO-COMPONENT HISTIDINE KINASE"/>
    <property type="match status" value="1"/>
</dbReference>
<evidence type="ECO:0000256" key="3">
    <source>
        <dbReference type="ARBA" id="ARBA00022553"/>
    </source>
</evidence>
<keyword evidence="10" id="KW-0812">Transmembrane</keyword>
<feature type="domain" description="Response regulatory" evidence="13">
    <location>
        <begin position="720"/>
        <end position="835"/>
    </location>
</feature>
<organism evidence="14 15">
    <name type="scientific">Hymenobacter crusticola</name>
    <dbReference type="NCBI Taxonomy" id="1770526"/>
    <lineage>
        <taxon>Bacteria</taxon>
        <taxon>Pseudomonadati</taxon>
        <taxon>Bacteroidota</taxon>
        <taxon>Cytophagia</taxon>
        <taxon>Cytophagales</taxon>
        <taxon>Hymenobacteraceae</taxon>
        <taxon>Hymenobacter</taxon>
    </lineage>
</organism>
<dbReference type="EMBL" id="MTSE01000024">
    <property type="protein sequence ID" value="OUJ70300.1"/>
    <property type="molecule type" value="Genomic_DNA"/>
</dbReference>
<keyword evidence="8" id="KW-0804">Transcription</keyword>
<dbReference type="CDD" id="cd16922">
    <property type="entry name" value="HATPase_EvgS-ArcB-TorS-like"/>
    <property type="match status" value="1"/>
</dbReference>
<gene>
    <name evidence="14" type="ORF">BXP70_24715</name>
</gene>
<keyword evidence="6" id="KW-0805">Transcription regulation</keyword>
<feature type="domain" description="HTH araC/xylS-type" evidence="11">
    <location>
        <begin position="866"/>
        <end position="965"/>
    </location>
</feature>
<feature type="transmembrane region" description="Helical" evidence="10">
    <location>
        <begin position="238"/>
        <end position="259"/>
    </location>
</feature>
<dbReference type="AlphaFoldDB" id="A0A243W6U4"/>
<dbReference type="SMART" id="SM00388">
    <property type="entry name" value="HisKA"/>
    <property type="match status" value="1"/>
</dbReference>
<dbReference type="PROSITE" id="PS50110">
    <property type="entry name" value="RESPONSE_REGULATORY"/>
    <property type="match status" value="1"/>
</dbReference>
<evidence type="ECO:0000256" key="9">
    <source>
        <dbReference type="PROSITE-ProRule" id="PRU00169"/>
    </source>
</evidence>
<dbReference type="GO" id="GO:0003700">
    <property type="term" value="F:DNA-binding transcription factor activity"/>
    <property type="evidence" value="ECO:0007669"/>
    <property type="project" value="InterPro"/>
</dbReference>
<dbReference type="SMART" id="SM00342">
    <property type="entry name" value="HTH_ARAC"/>
    <property type="match status" value="1"/>
</dbReference>
<dbReference type="InterPro" id="IPR009057">
    <property type="entry name" value="Homeodomain-like_sf"/>
</dbReference>
<accession>A0A243W6U4</accession>
<dbReference type="Gene3D" id="3.40.50.2300">
    <property type="match status" value="1"/>
</dbReference>
<dbReference type="InterPro" id="IPR004358">
    <property type="entry name" value="Sig_transdc_His_kin-like_C"/>
</dbReference>
<evidence type="ECO:0000256" key="10">
    <source>
        <dbReference type="SAM" id="Phobius"/>
    </source>
</evidence>
<feature type="domain" description="Histidine kinase" evidence="12">
    <location>
        <begin position="457"/>
        <end position="679"/>
    </location>
</feature>
<dbReference type="InterPro" id="IPR036890">
    <property type="entry name" value="HATPase_C_sf"/>
</dbReference>
<dbReference type="SUPFAM" id="SSF49785">
    <property type="entry name" value="Galactose-binding domain-like"/>
    <property type="match status" value="1"/>
</dbReference>